<dbReference type="InterPro" id="IPR006059">
    <property type="entry name" value="SBP"/>
</dbReference>
<dbReference type="PANTHER" id="PTHR43649:SF12">
    <property type="entry name" value="DIACETYLCHITOBIOSE BINDING PROTEIN DASA"/>
    <property type="match status" value="1"/>
</dbReference>
<feature type="chain" id="PRO_5039463119" evidence="1">
    <location>
        <begin position="19"/>
        <end position="424"/>
    </location>
</feature>
<gene>
    <name evidence="2" type="ordered locus">Bcell_0483</name>
</gene>
<dbReference type="SUPFAM" id="SSF53850">
    <property type="entry name" value="Periplasmic binding protein-like II"/>
    <property type="match status" value="1"/>
</dbReference>
<evidence type="ECO:0000313" key="2">
    <source>
        <dbReference type="EMBL" id="ADU28765.1"/>
    </source>
</evidence>
<dbReference type="Pfam" id="PF01547">
    <property type="entry name" value="SBP_bac_1"/>
    <property type="match status" value="1"/>
</dbReference>
<sequence length="424" mass="47318" precursor="true">MKKFFTAVSLAVVGSMLAVGCSSDTNSDEDQVSLEIFQFKVEFRQQFEDLVAMYEEENPHVSINVRTLGGGSDYGATLRTNMSSGDEPDIFNFGGPTDRDEYREYLADLSDTEAAQLALDGTLDAATDGDEVLGLPYNQEGYGLIYNKRIFEEAGIDPQSILSLDDLENAVQTLDSQKDDLGIDAVFALPGSEAWVLGNHLSNVYLAPEFNHSIIDAYESDTVSFERGDEMHRFLDLQADYSVQPVASLDYSQQVEELFSLQRVAMIQQGNWVYPTVYDMDPDFAVDGIGFIPIPLEGYEDHLPVGIPQYWAVNKNSDDEVVQAAKDFLDWMYTSDAGKDAVINDFNFIPAYEGYDASEIVDPLSKQIYEYSEAGRTIGWVFMGAPTAWSDDELGTNMQRYLSGNATWEETLEDSKKAWESARQ</sequence>
<organism evidence="2 3">
    <name type="scientific">Evansella cellulosilytica (strain ATCC 21833 / DSM 2522 / FERM P-1141 / JCM 9156 / N-4)</name>
    <name type="common">Bacillus cellulosilyticus</name>
    <dbReference type="NCBI Taxonomy" id="649639"/>
    <lineage>
        <taxon>Bacteria</taxon>
        <taxon>Bacillati</taxon>
        <taxon>Bacillota</taxon>
        <taxon>Bacilli</taxon>
        <taxon>Bacillales</taxon>
        <taxon>Bacillaceae</taxon>
        <taxon>Evansella</taxon>
    </lineage>
</organism>
<dbReference type="Gene3D" id="3.40.190.10">
    <property type="entry name" value="Periplasmic binding protein-like II"/>
    <property type="match status" value="2"/>
</dbReference>
<dbReference type="RefSeq" id="WP_013487106.1">
    <property type="nucleotide sequence ID" value="NC_014829.1"/>
</dbReference>
<proteinExistence type="predicted"/>
<protein>
    <submittedName>
        <fullName evidence="2">Extracellular solute-binding protein family 1</fullName>
    </submittedName>
</protein>
<name>E6TWT2_EVAC2</name>
<evidence type="ECO:0000313" key="3">
    <source>
        <dbReference type="Proteomes" id="UP000001401"/>
    </source>
</evidence>
<keyword evidence="1" id="KW-0732">Signal</keyword>
<dbReference type="EMBL" id="CP002394">
    <property type="protein sequence ID" value="ADU28765.1"/>
    <property type="molecule type" value="Genomic_DNA"/>
</dbReference>
<dbReference type="PROSITE" id="PS51257">
    <property type="entry name" value="PROKAR_LIPOPROTEIN"/>
    <property type="match status" value="1"/>
</dbReference>
<dbReference type="OrthoDB" id="9763054at2"/>
<dbReference type="KEGG" id="bco:Bcell_0483"/>
<dbReference type="HOGENOM" id="CLU_031285_12_3_9"/>
<reference evidence="2 3" key="1">
    <citation type="submission" date="2010-12" db="EMBL/GenBank/DDBJ databases">
        <title>Complete sequence of Bacillus cellulosilyticus DSM 2522.</title>
        <authorList>
            <consortium name="US DOE Joint Genome Institute"/>
            <person name="Lucas S."/>
            <person name="Copeland A."/>
            <person name="Lapidus A."/>
            <person name="Cheng J.-F."/>
            <person name="Bruce D."/>
            <person name="Goodwin L."/>
            <person name="Pitluck S."/>
            <person name="Chertkov O."/>
            <person name="Detter J.C."/>
            <person name="Han C."/>
            <person name="Tapia R."/>
            <person name="Land M."/>
            <person name="Hauser L."/>
            <person name="Jeffries C."/>
            <person name="Kyrpides N."/>
            <person name="Ivanova N."/>
            <person name="Mikhailova N."/>
            <person name="Brumm P."/>
            <person name="Mead D."/>
            <person name="Woyke T."/>
        </authorList>
    </citation>
    <scope>NUCLEOTIDE SEQUENCE [LARGE SCALE GENOMIC DNA]</scope>
    <source>
        <strain evidence="3">ATCC 21833 / DSM 2522 / FERM P-1141 / JCM 9156 / N-4</strain>
    </source>
</reference>
<dbReference type="Proteomes" id="UP000001401">
    <property type="component" value="Chromosome"/>
</dbReference>
<keyword evidence="3" id="KW-1185">Reference proteome</keyword>
<evidence type="ECO:0000256" key="1">
    <source>
        <dbReference type="SAM" id="SignalP"/>
    </source>
</evidence>
<dbReference type="STRING" id="649639.Bcell_0483"/>
<dbReference type="eggNOG" id="COG1653">
    <property type="taxonomic scope" value="Bacteria"/>
</dbReference>
<feature type="signal peptide" evidence="1">
    <location>
        <begin position="1"/>
        <end position="18"/>
    </location>
</feature>
<dbReference type="AlphaFoldDB" id="E6TWT2"/>
<dbReference type="PANTHER" id="PTHR43649">
    <property type="entry name" value="ARABINOSE-BINDING PROTEIN-RELATED"/>
    <property type="match status" value="1"/>
</dbReference>
<dbReference type="InterPro" id="IPR050490">
    <property type="entry name" value="Bact_solute-bd_prot1"/>
</dbReference>
<accession>E6TWT2</accession>